<dbReference type="Proteomes" id="UP000736672">
    <property type="component" value="Unassembled WGS sequence"/>
</dbReference>
<feature type="region of interest" description="Disordered" evidence="1">
    <location>
        <begin position="272"/>
        <end position="301"/>
    </location>
</feature>
<name>A0A9P9L398_FUSSL</name>
<protein>
    <submittedName>
        <fullName evidence="2">Uncharacterized protein</fullName>
    </submittedName>
</protein>
<gene>
    <name evidence="2" type="ORF">B0J15DRAFT_589146</name>
</gene>
<accession>A0A9P9L398</accession>
<evidence type="ECO:0000256" key="1">
    <source>
        <dbReference type="SAM" id="MobiDB-lite"/>
    </source>
</evidence>
<organism evidence="2 3">
    <name type="scientific">Fusarium solani</name>
    <name type="common">Filamentous fungus</name>
    <dbReference type="NCBI Taxonomy" id="169388"/>
    <lineage>
        <taxon>Eukaryota</taxon>
        <taxon>Fungi</taxon>
        <taxon>Dikarya</taxon>
        <taxon>Ascomycota</taxon>
        <taxon>Pezizomycotina</taxon>
        <taxon>Sordariomycetes</taxon>
        <taxon>Hypocreomycetidae</taxon>
        <taxon>Hypocreales</taxon>
        <taxon>Nectriaceae</taxon>
        <taxon>Fusarium</taxon>
        <taxon>Fusarium solani species complex</taxon>
    </lineage>
</organism>
<feature type="compositionally biased region" description="Basic and acidic residues" evidence="1">
    <location>
        <begin position="272"/>
        <end position="291"/>
    </location>
</feature>
<keyword evidence="3" id="KW-1185">Reference proteome</keyword>
<evidence type="ECO:0000313" key="2">
    <source>
        <dbReference type="EMBL" id="KAH7273885.1"/>
    </source>
</evidence>
<sequence>MQTSASFPSALGSRVSDLFRGHRSDTRYPVSNDNTNMLSSTLKAAKADLRKRFTLSKDKSWIRLDESEPLISSEGPISPKPAKRSLLNTLFDTKSGRKLHKRSRSDPTPQSDSTGQLPELELVLQPYEDARIFSVGTNQALDAVYEATVSSREYYSCTSGSYDASYEVDEWSISDHGTVLIRRPAGFHPTRSTSLDTSSTHHTVYEEPVTPEAEAECSPEIGVSTYDELIGAINKELPNADVQVSGTTSTVHENVADNDAPISVADNIISDSEAHDNEPSDHVQESSDNRNHNMGNHDNNLDARFVQPVSMTQISRVMSKVIEGRTKKNLILRPIKELRRKHRIVSASSKKIQKTEHGARRFFLADNKVTTPIVDEHDDALPGRAPESIHESHENDQDAMSQPHADEEPFHQLSTRESMDTGSTNSIHNNLAQCDMIVAAYQGEYDQLERAQTRTSDLCDTLREPNDADARSEPEQPEFTEPEQLEFTEEMAALESWAQASTHWGDPNIGPDTVRQGFEEHLKILKRLHTSDAKGKNIELNPSIDMDHRSRPTAVLPELYESPDFVHSWVQDNLDRQTGTKPIDAPCEPMQPHLEQDAPDTHNIDHDEDEFMDFDRATLYHPHARHIAGAHPQKAMDAYCNLAFFRAERNEEENRLDRDLGQVRERIDARSAQLERFCALVRQLEQQNEAKAVRKRQAIYRRVSQLIKTTGAELAQAMSRCVEKREHYRELLYREKALVEAVQDEARHIGLGNHTPNELEWAAEQMVAGDSLEYVEDALNSCF</sequence>
<dbReference type="AlphaFoldDB" id="A0A9P9L398"/>
<comment type="caution">
    <text evidence="2">The sequence shown here is derived from an EMBL/GenBank/DDBJ whole genome shotgun (WGS) entry which is preliminary data.</text>
</comment>
<proteinExistence type="predicted"/>
<feature type="compositionally biased region" description="Basic and acidic residues" evidence="1">
    <location>
        <begin position="461"/>
        <end position="474"/>
    </location>
</feature>
<feature type="region of interest" description="Disordered" evidence="1">
    <location>
        <begin position="1"/>
        <end position="32"/>
    </location>
</feature>
<evidence type="ECO:0000313" key="3">
    <source>
        <dbReference type="Proteomes" id="UP000736672"/>
    </source>
</evidence>
<feature type="compositionally biased region" description="Polar residues" evidence="1">
    <location>
        <begin position="106"/>
        <end position="116"/>
    </location>
</feature>
<feature type="compositionally biased region" description="Basic and acidic residues" evidence="1">
    <location>
        <begin position="17"/>
        <end position="26"/>
    </location>
</feature>
<feature type="region of interest" description="Disordered" evidence="1">
    <location>
        <begin position="376"/>
        <end position="407"/>
    </location>
</feature>
<reference evidence="2" key="1">
    <citation type="journal article" date="2021" name="Nat. Commun.">
        <title>Genetic determinants of endophytism in the Arabidopsis root mycobiome.</title>
        <authorList>
            <person name="Mesny F."/>
            <person name="Miyauchi S."/>
            <person name="Thiergart T."/>
            <person name="Pickel B."/>
            <person name="Atanasova L."/>
            <person name="Karlsson M."/>
            <person name="Huettel B."/>
            <person name="Barry K.W."/>
            <person name="Haridas S."/>
            <person name="Chen C."/>
            <person name="Bauer D."/>
            <person name="Andreopoulos W."/>
            <person name="Pangilinan J."/>
            <person name="LaButti K."/>
            <person name="Riley R."/>
            <person name="Lipzen A."/>
            <person name="Clum A."/>
            <person name="Drula E."/>
            <person name="Henrissat B."/>
            <person name="Kohler A."/>
            <person name="Grigoriev I.V."/>
            <person name="Martin F.M."/>
            <person name="Hacquard S."/>
        </authorList>
    </citation>
    <scope>NUCLEOTIDE SEQUENCE</scope>
    <source>
        <strain evidence="2">FSSC 5 MPI-SDFR-AT-0091</strain>
    </source>
</reference>
<feature type="region of interest" description="Disordered" evidence="1">
    <location>
        <begin position="96"/>
        <end position="118"/>
    </location>
</feature>
<feature type="region of interest" description="Disordered" evidence="1">
    <location>
        <begin position="461"/>
        <end position="481"/>
    </location>
</feature>
<dbReference type="EMBL" id="JAGTJS010000002">
    <property type="protein sequence ID" value="KAH7273885.1"/>
    <property type="molecule type" value="Genomic_DNA"/>
</dbReference>
<dbReference type="OrthoDB" id="5055285at2759"/>
<feature type="compositionally biased region" description="Basic and acidic residues" evidence="1">
    <location>
        <begin position="387"/>
        <end position="396"/>
    </location>
</feature>